<feature type="transmembrane region" description="Helical" evidence="8">
    <location>
        <begin position="207"/>
        <end position="228"/>
    </location>
</feature>
<protein>
    <recommendedName>
        <fullName evidence="8">Probable membrane transporter protein</fullName>
    </recommendedName>
</protein>
<dbReference type="PANTHER" id="PTHR30269">
    <property type="entry name" value="TRANSMEMBRANE PROTEIN YFCA"/>
    <property type="match status" value="1"/>
</dbReference>
<feature type="transmembrane region" description="Helical" evidence="8">
    <location>
        <begin position="103"/>
        <end position="122"/>
    </location>
</feature>
<comment type="subcellular location">
    <subcellularLocation>
        <location evidence="1 8">Cell membrane</location>
        <topology evidence="1 8">Multi-pass membrane protein</topology>
    </subcellularLocation>
</comment>
<evidence type="ECO:0000256" key="4">
    <source>
        <dbReference type="ARBA" id="ARBA00022475"/>
    </source>
</evidence>
<dbReference type="AlphaFoldDB" id="A0A2A5CIX4"/>
<keyword evidence="5 8" id="KW-0812">Transmembrane</keyword>
<keyword evidence="7 8" id="KW-0472">Membrane</keyword>
<feature type="transmembrane region" description="Helical" evidence="8">
    <location>
        <begin position="76"/>
        <end position="96"/>
    </location>
</feature>
<dbReference type="GO" id="GO:0005886">
    <property type="term" value="C:plasma membrane"/>
    <property type="evidence" value="ECO:0007669"/>
    <property type="project" value="UniProtKB-SubCell"/>
</dbReference>
<evidence type="ECO:0000256" key="1">
    <source>
        <dbReference type="ARBA" id="ARBA00004651"/>
    </source>
</evidence>
<reference evidence="10" key="1">
    <citation type="submission" date="2017-08" db="EMBL/GenBank/DDBJ databases">
        <title>A dynamic microbial community with high functional redundancy inhabits the cold, oxic subseafloor aquifer.</title>
        <authorList>
            <person name="Tully B.J."/>
            <person name="Wheat C.G."/>
            <person name="Glazer B.T."/>
            <person name="Huber J.A."/>
        </authorList>
    </citation>
    <scope>NUCLEOTIDE SEQUENCE [LARGE SCALE GENOMIC DNA]</scope>
</reference>
<keyword evidence="4 8" id="KW-1003">Cell membrane</keyword>
<dbReference type="InterPro" id="IPR052017">
    <property type="entry name" value="TSUP"/>
</dbReference>
<dbReference type="EMBL" id="NVWI01000001">
    <property type="protein sequence ID" value="PCJ43451.1"/>
    <property type="molecule type" value="Genomic_DNA"/>
</dbReference>
<accession>A0A2A5CIX4</accession>
<evidence type="ECO:0000256" key="6">
    <source>
        <dbReference type="ARBA" id="ARBA00022989"/>
    </source>
</evidence>
<dbReference type="InterPro" id="IPR002781">
    <property type="entry name" value="TM_pro_TauE-like"/>
</dbReference>
<evidence type="ECO:0000256" key="5">
    <source>
        <dbReference type="ARBA" id="ARBA00022692"/>
    </source>
</evidence>
<comment type="similarity">
    <text evidence="2 8">Belongs to the 4-toluene sulfonate uptake permease (TSUP) (TC 2.A.102) family.</text>
</comment>
<sequence length="254" mass="26859">MEYELSFLFISLLIVSGILAGFINTIAGGGSMLTLPALMILGMPADIANGTNRVGILLQSIAGSRSFYKKGKLEPASIIPTLIPTLSGSLIGSLLASYLPVTFLKPALLVTMLGMALIMLVRPSVVAPPAGTPVYNLQERPIAWFGLFIAGLYGGFVQAGVGFILIAALAGGLRYDLVRANALKMAITVPVTVIALTVYVLRNQVQWIPGLVLAIGMVIGAMASVQFAIKVPQFVLKWVMFGMVLLVCLAAFFT</sequence>
<feature type="transmembrane region" description="Helical" evidence="8">
    <location>
        <begin position="142"/>
        <end position="170"/>
    </location>
</feature>
<evidence type="ECO:0000256" key="8">
    <source>
        <dbReference type="RuleBase" id="RU363041"/>
    </source>
</evidence>
<evidence type="ECO:0000256" key="2">
    <source>
        <dbReference type="ARBA" id="ARBA00009142"/>
    </source>
</evidence>
<evidence type="ECO:0000256" key="7">
    <source>
        <dbReference type="ARBA" id="ARBA00023136"/>
    </source>
</evidence>
<feature type="transmembrane region" description="Helical" evidence="8">
    <location>
        <begin position="182"/>
        <end position="201"/>
    </location>
</feature>
<dbReference type="Pfam" id="PF01925">
    <property type="entry name" value="TauE"/>
    <property type="match status" value="1"/>
</dbReference>
<evidence type="ECO:0000313" key="9">
    <source>
        <dbReference type="EMBL" id="PCJ43451.1"/>
    </source>
</evidence>
<feature type="transmembrane region" description="Helical" evidence="8">
    <location>
        <begin position="235"/>
        <end position="253"/>
    </location>
</feature>
<gene>
    <name evidence="9" type="ORF">COA71_00845</name>
</gene>
<keyword evidence="3" id="KW-0813">Transport</keyword>
<proteinExistence type="inferred from homology"/>
<name>A0A2A5CIX4_9GAMM</name>
<comment type="caution">
    <text evidence="9">The sequence shown here is derived from an EMBL/GenBank/DDBJ whole genome shotgun (WGS) entry which is preliminary data.</text>
</comment>
<dbReference type="Proteomes" id="UP000228987">
    <property type="component" value="Unassembled WGS sequence"/>
</dbReference>
<dbReference type="PANTHER" id="PTHR30269:SF0">
    <property type="entry name" value="MEMBRANE TRANSPORTER PROTEIN YFCA-RELATED"/>
    <property type="match status" value="1"/>
</dbReference>
<keyword evidence="6 8" id="KW-1133">Transmembrane helix</keyword>
<evidence type="ECO:0000256" key="3">
    <source>
        <dbReference type="ARBA" id="ARBA00022448"/>
    </source>
</evidence>
<evidence type="ECO:0000313" key="10">
    <source>
        <dbReference type="Proteomes" id="UP000228987"/>
    </source>
</evidence>
<organism evidence="9 10">
    <name type="scientific">SAR86 cluster bacterium</name>
    <dbReference type="NCBI Taxonomy" id="2030880"/>
    <lineage>
        <taxon>Bacteria</taxon>
        <taxon>Pseudomonadati</taxon>
        <taxon>Pseudomonadota</taxon>
        <taxon>Gammaproteobacteria</taxon>
        <taxon>SAR86 cluster</taxon>
    </lineage>
</organism>
<feature type="transmembrane region" description="Helical" evidence="8">
    <location>
        <begin position="7"/>
        <end position="27"/>
    </location>
</feature>